<dbReference type="Proteomes" id="UP001255917">
    <property type="component" value="Unassembled WGS sequence"/>
</dbReference>
<dbReference type="PANTHER" id="PTHR38040:SF1">
    <property type="entry name" value="UBIQUINONE BIOSYNTHESIS ACCESSORY FACTOR UBIK"/>
    <property type="match status" value="1"/>
</dbReference>
<evidence type="ECO:0000313" key="3">
    <source>
        <dbReference type="EMBL" id="MDT8879016.1"/>
    </source>
</evidence>
<proteinExistence type="inferred from homology"/>
<keyword evidence="6" id="KW-1185">Reference proteome</keyword>
<feature type="region of interest" description="Disordered" evidence="2">
    <location>
        <begin position="78"/>
        <end position="141"/>
    </location>
</feature>
<dbReference type="Pfam" id="PF04380">
    <property type="entry name" value="BMFP"/>
    <property type="match status" value="1"/>
</dbReference>
<dbReference type="RefSeq" id="WP_089847713.1">
    <property type="nucleotide sequence ID" value="NZ_FPAQ01000006.1"/>
</dbReference>
<comment type="similarity">
    <text evidence="1">Belongs to the UbiK family.</text>
</comment>
<keyword evidence="1" id="KW-0831">Ubiquinone biosynthesis</keyword>
<dbReference type="PANTHER" id="PTHR38040">
    <property type="entry name" value="UBIQUINONE BIOSYNTHESIS ACCESSORY FACTOR UBIK"/>
    <property type="match status" value="1"/>
</dbReference>
<evidence type="ECO:0000256" key="2">
    <source>
        <dbReference type="SAM" id="MobiDB-lite"/>
    </source>
</evidence>
<feature type="compositionally biased region" description="Basic and acidic residues" evidence="2">
    <location>
        <begin position="107"/>
        <end position="121"/>
    </location>
</feature>
<comment type="subcellular location">
    <subcellularLocation>
        <location evidence="1">Cytoplasm</location>
    </subcellularLocation>
</comment>
<name>A0A1I6YPQ5_9GAMM</name>
<reference evidence="3" key="3">
    <citation type="submission" date="2024-05" db="EMBL/GenBank/DDBJ databases">
        <title>Substrates and metabolic shifts associated with increased methane emissions in unrestored hypersaline salterns.</title>
        <authorList>
            <person name="Bueno De Mesquita C.P."/>
            <person name="Tringe S.G."/>
        </authorList>
    </citation>
    <scope>NUCLEOTIDE SEQUENCE</scope>
    <source>
        <strain evidence="3">I4</strain>
    </source>
</reference>
<dbReference type="InterPro" id="IPR007475">
    <property type="entry name" value="UbiK"/>
</dbReference>
<gene>
    <name evidence="1" type="primary">ubiK</name>
    <name evidence="3" type="ORF">RSO68_06005</name>
    <name evidence="4" type="ORF">SAMN04487956_10698</name>
</gene>
<evidence type="ECO:0000313" key="6">
    <source>
        <dbReference type="Proteomes" id="UP001255917"/>
    </source>
</evidence>
<dbReference type="EMBL" id="JAVXUR010000002">
    <property type="protein sequence ID" value="MDT8879016.1"/>
    <property type="molecule type" value="Genomic_DNA"/>
</dbReference>
<dbReference type="HAMAP" id="MF_02216">
    <property type="entry name" value="UbiK"/>
    <property type="match status" value="1"/>
</dbReference>
<reference evidence="4 5" key="1">
    <citation type="submission" date="2016-10" db="EMBL/GenBank/DDBJ databases">
        <authorList>
            <person name="de Groot N.N."/>
        </authorList>
    </citation>
    <scope>NUCLEOTIDE SEQUENCE [LARGE SCALE GENOMIC DNA]</scope>
    <source>
        <strain evidence="4 5">CGMCC 1.6493</strain>
    </source>
</reference>
<evidence type="ECO:0000313" key="5">
    <source>
        <dbReference type="Proteomes" id="UP000199594"/>
    </source>
</evidence>
<evidence type="ECO:0000313" key="4">
    <source>
        <dbReference type="EMBL" id="SFT52308.1"/>
    </source>
</evidence>
<dbReference type="GO" id="GO:0005829">
    <property type="term" value="C:cytosol"/>
    <property type="evidence" value="ECO:0007669"/>
    <property type="project" value="TreeGrafter"/>
</dbReference>
<comment type="function">
    <text evidence="1">Required for efficient ubiquinone (coenzyme Q) biosynthesis. UbiK is probably an accessory factor of Ubi enzymes and facilitates ubiquinone biosynthesis by acting as an assembly factor, a targeting factor, or both.</text>
</comment>
<dbReference type="Proteomes" id="UP000199594">
    <property type="component" value="Unassembled WGS sequence"/>
</dbReference>
<protein>
    <recommendedName>
        <fullName evidence="1">Ubiquinone biosynthesis accessory factor UbiK</fullName>
    </recommendedName>
</protein>
<dbReference type="UniPathway" id="UPA00232"/>
<dbReference type="EMBL" id="FPAQ01000006">
    <property type="protein sequence ID" value="SFT52308.1"/>
    <property type="molecule type" value="Genomic_DNA"/>
</dbReference>
<organism evidence="4 5">
    <name type="scientific">Halomonas saccharevitans</name>
    <dbReference type="NCBI Taxonomy" id="416872"/>
    <lineage>
        <taxon>Bacteria</taxon>
        <taxon>Pseudomonadati</taxon>
        <taxon>Pseudomonadota</taxon>
        <taxon>Gammaproteobacteria</taxon>
        <taxon>Oceanospirillales</taxon>
        <taxon>Halomonadaceae</taxon>
        <taxon>Halomonas</taxon>
    </lineage>
</organism>
<comment type="pathway">
    <text evidence="1">Cofactor biosynthesis; ubiquinone biosynthesis.</text>
</comment>
<accession>A0A1I6YPQ5</accession>
<keyword evidence="1" id="KW-0963">Cytoplasm</keyword>
<reference evidence="6" key="2">
    <citation type="submission" date="2023-07" db="EMBL/GenBank/DDBJ databases">
        <title>Substrates and metabolic shifts associated with increased methane emissions in unrestored hypersaline salterns.</title>
        <authorList>
            <person name="Bueno De Mesquita C.P."/>
            <person name="Tringe S.G."/>
        </authorList>
    </citation>
    <scope>NUCLEOTIDE SEQUENCE [LARGE SCALE GENOMIC DNA]</scope>
    <source>
        <strain evidence="6">I4</strain>
    </source>
</reference>
<dbReference type="GO" id="GO:0006744">
    <property type="term" value="P:ubiquinone biosynthetic process"/>
    <property type="evidence" value="ECO:0007669"/>
    <property type="project" value="UniProtKB-UniRule"/>
</dbReference>
<evidence type="ECO:0000256" key="1">
    <source>
        <dbReference type="HAMAP-Rule" id="MF_02216"/>
    </source>
</evidence>
<dbReference type="AlphaFoldDB" id="A0A1I6YPQ5"/>
<sequence>MVSHDRISRLAQQIGDRLQGASQAPEEVQKGIQQVVKGAFDRLELVSREDFDILMDVMQRTRSRVESLEQQVAALEEALDADASRETASASTEALPEEPSAAATSESKPEPGPEAGSDSRTESSAPDSNPEEDAGAGESNR</sequence>